<gene>
    <name evidence="2" type="ORF">AW09_003465</name>
</gene>
<comment type="caution">
    <text evidence="2">The sequence shown here is derived from an EMBL/GenBank/DDBJ whole genome shotgun (WGS) entry which is preliminary data.</text>
</comment>
<evidence type="ECO:0000313" key="2">
    <source>
        <dbReference type="EMBL" id="KFB71396.1"/>
    </source>
</evidence>
<feature type="compositionally biased region" description="Basic residues" evidence="1">
    <location>
        <begin position="141"/>
        <end position="151"/>
    </location>
</feature>
<accession>A0A080LSL3</accession>
<dbReference type="Proteomes" id="UP000020077">
    <property type="component" value="Unassembled WGS sequence"/>
</dbReference>
<protein>
    <submittedName>
        <fullName evidence="2">Uncharacterized protein</fullName>
    </submittedName>
</protein>
<reference evidence="2 3" key="1">
    <citation type="submission" date="2014-02" db="EMBL/GenBank/DDBJ databases">
        <title>Expanding our view of genomic diversity in Candidatus Accumulibacter clades.</title>
        <authorList>
            <person name="Skennerton C.T."/>
            <person name="Barr J.J."/>
            <person name="Slater F.R."/>
            <person name="Bond P.L."/>
            <person name="Tyson G.W."/>
        </authorList>
    </citation>
    <scope>NUCLEOTIDE SEQUENCE [LARGE SCALE GENOMIC DNA]</scope>
    <source>
        <strain evidence="3">BA-91</strain>
    </source>
</reference>
<dbReference type="EMBL" id="JDVG02000548">
    <property type="protein sequence ID" value="KFB71396.1"/>
    <property type="molecule type" value="Genomic_DNA"/>
</dbReference>
<organism evidence="2 3">
    <name type="scientific">Candidatus Accumulibacter phosphatis</name>
    <dbReference type="NCBI Taxonomy" id="327160"/>
    <lineage>
        <taxon>Bacteria</taxon>
        <taxon>Pseudomonadati</taxon>
        <taxon>Pseudomonadota</taxon>
        <taxon>Betaproteobacteria</taxon>
        <taxon>Candidatus Accumulibacter</taxon>
    </lineage>
</organism>
<evidence type="ECO:0000313" key="3">
    <source>
        <dbReference type="Proteomes" id="UP000020077"/>
    </source>
</evidence>
<feature type="region of interest" description="Disordered" evidence="1">
    <location>
        <begin position="120"/>
        <end position="172"/>
    </location>
</feature>
<sequence length="203" mass="22421">MPRTVRIRFHGALRFPRATAHGRGRRRERPVDDRAGCQRGGRWPAQAGRVPAPHGRPSSRFGHRPWRPRRTVLRPGKDRLVAAAGGYGRPKACCSATVPRARSPESLPAPCCTGKARCGAAGSRKGWPFPRRKGVASTRCRPPRCHSRRPCRSPSDRGRLRKSPESAGGNGCELFRRAETRVPAAGELRVRDRGCAGCRRRKS</sequence>
<feature type="region of interest" description="Disordered" evidence="1">
    <location>
        <begin position="17"/>
        <end position="69"/>
    </location>
</feature>
<proteinExistence type="predicted"/>
<name>A0A080LSL3_9PROT</name>
<feature type="compositionally biased region" description="Basic and acidic residues" evidence="1">
    <location>
        <begin position="154"/>
        <end position="164"/>
    </location>
</feature>
<dbReference type="AlphaFoldDB" id="A0A080LSL3"/>
<evidence type="ECO:0000256" key="1">
    <source>
        <dbReference type="SAM" id="MobiDB-lite"/>
    </source>
</evidence>